<dbReference type="InterPro" id="IPR033659">
    <property type="entry name" value="Ferrochelatase_N"/>
</dbReference>
<dbReference type="GO" id="GO:0006783">
    <property type="term" value="P:heme biosynthetic process"/>
    <property type="evidence" value="ECO:0007669"/>
    <property type="project" value="UniProtKB-UniRule"/>
</dbReference>
<comment type="function">
    <text evidence="9">Catalyzes the ferrous insertion into protoporphyrin IX.</text>
</comment>
<name>A0A835YT19_9STRA</name>
<dbReference type="CDD" id="cd00419">
    <property type="entry name" value="Ferrochelatase_C"/>
    <property type="match status" value="1"/>
</dbReference>
<evidence type="ECO:0000256" key="9">
    <source>
        <dbReference type="RuleBase" id="RU000607"/>
    </source>
</evidence>
<reference evidence="10" key="1">
    <citation type="submission" date="2021-02" db="EMBL/GenBank/DDBJ databases">
        <title>First Annotated Genome of the Yellow-green Alga Tribonema minus.</title>
        <authorList>
            <person name="Mahan K.M."/>
        </authorList>
    </citation>
    <scope>NUCLEOTIDE SEQUENCE</scope>
    <source>
        <strain evidence="10">UTEX B ZZ1240</strain>
    </source>
</reference>
<dbReference type="InterPro" id="IPR033644">
    <property type="entry name" value="Ferrochelatase_C"/>
</dbReference>
<dbReference type="OrthoDB" id="1323at2759"/>
<evidence type="ECO:0000256" key="6">
    <source>
        <dbReference type="ARBA" id="ARBA00023239"/>
    </source>
</evidence>
<feature type="non-terminal residue" evidence="10">
    <location>
        <position position="338"/>
    </location>
</feature>
<keyword evidence="11" id="KW-1185">Reference proteome</keyword>
<evidence type="ECO:0000256" key="1">
    <source>
        <dbReference type="ARBA" id="ARBA00004229"/>
    </source>
</evidence>
<dbReference type="PANTHER" id="PTHR11108">
    <property type="entry name" value="FERROCHELATASE"/>
    <property type="match status" value="1"/>
</dbReference>
<evidence type="ECO:0000256" key="8">
    <source>
        <dbReference type="ARBA" id="ARBA00049380"/>
    </source>
</evidence>
<keyword evidence="9" id="KW-0472">Membrane</keyword>
<dbReference type="GO" id="GO:0004325">
    <property type="term" value="F:ferrochelatase activity"/>
    <property type="evidence" value="ECO:0007669"/>
    <property type="project" value="UniProtKB-UniRule"/>
</dbReference>
<dbReference type="Pfam" id="PF00762">
    <property type="entry name" value="Ferrochelatase"/>
    <property type="match status" value="1"/>
</dbReference>
<dbReference type="EMBL" id="JAFCMP010000346">
    <property type="protein sequence ID" value="KAG5180915.1"/>
    <property type="molecule type" value="Genomic_DNA"/>
</dbReference>
<proteinExistence type="inferred from homology"/>
<keyword evidence="7 9" id="KW-0627">Porphyrin biosynthesis</keyword>
<keyword evidence="6 9" id="KW-0456">Lyase</keyword>
<evidence type="ECO:0000256" key="4">
    <source>
        <dbReference type="ARBA" id="ARBA00023004"/>
    </source>
</evidence>
<evidence type="ECO:0000256" key="3">
    <source>
        <dbReference type="ARBA" id="ARBA00007718"/>
    </source>
</evidence>
<evidence type="ECO:0000256" key="5">
    <source>
        <dbReference type="ARBA" id="ARBA00023133"/>
    </source>
</evidence>
<dbReference type="PROSITE" id="PS00534">
    <property type="entry name" value="FERROCHELATASE"/>
    <property type="match status" value="1"/>
</dbReference>
<dbReference type="GO" id="GO:0009507">
    <property type="term" value="C:chloroplast"/>
    <property type="evidence" value="ECO:0007669"/>
    <property type="project" value="UniProtKB-SubCell"/>
</dbReference>
<keyword evidence="9" id="KW-0999">Mitochondrion inner membrane</keyword>
<dbReference type="AlphaFoldDB" id="A0A835YT19"/>
<evidence type="ECO:0000256" key="2">
    <source>
        <dbReference type="ARBA" id="ARBA00004943"/>
    </source>
</evidence>
<comment type="caution">
    <text evidence="10">The sequence shown here is derived from an EMBL/GenBank/DDBJ whole genome shotgun (WGS) entry which is preliminary data.</text>
</comment>
<evidence type="ECO:0000313" key="10">
    <source>
        <dbReference type="EMBL" id="KAG5180915.1"/>
    </source>
</evidence>
<keyword evidence="4 9" id="KW-0408">Iron</keyword>
<organism evidence="10 11">
    <name type="scientific">Tribonema minus</name>
    <dbReference type="NCBI Taxonomy" id="303371"/>
    <lineage>
        <taxon>Eukaryota</taxon>
        <taxon>Sar</taxon>
        <taxon>Stramenopiles</taxon>
        <taxon>Ochrophyta</taxon>
        <taxon>PX clade</taxon>
        <taxon>Xanthophyceae</taxon>
        <taxon>Tribonematales</taxon>
        <taxon>Tribonemataceae</taxon>
        <taxon>Tribonema</taxon>
    </lineage>
</organism>
<dbReference type="NCBIfam" id="TIGR00109">
    <property type="entry name" value="hemH"/>
    <property type="match status" value="1"/>
</dbReference>
<dbReference type="UniPathway" id="UPA00252">
    <property type="reaction ID" value="UER00325"/>
</dbReference>
<keyword evidence="9" id="KW-0496">Mitochondrion</keyword>
<gene>
    <name evidence="10" type="ORF">JKP88DRAFT_138868</name>
</gene>
<comment type="pathway">
    <text evidence="2 9">Porphyrin-containing compound metabolism; protoheme biosynthesis; protoheme from protoporphyrin-IX: step 1/1.</text>
</comment>
<dbReference type="Proteomes" id="UP000664859">
    <property type="component" value="Unassembled WGS sequence"/>
</dbReference>
<comment type="subcellular location">
    <subcellularLocation>
        <location evidence="9">Mitochondrion inner membrane</location>
    </subcellularLocation>
    <subcellularLocation>
        <location evidence="1">Plastid</location>
        <location evidence="1">Chloroplast</location>
    </subcellularLocation>
</comment>
<evidence type="ECO:0000256" key="7">
    <source>
        <dbReference type="ARBA" id="ARBA00023244"/>
    </source>
</evidence>
<keyword evidence="5 9" id="KW-0350">Heme biosynthesis</keyword>
<dbReference type="Gene3D" id="3.40.50.1400">
    <property type="match status" value="2"/>
</dbReference>
<comment type="similarity">
    <text evidence="3 9">Belongs to the ferrochelatase family.</text>
</comment>
<accession>A0A835YT19</accession>
<comment type="catalytic activity">
    <reaction evidence="8 9">
        <text>heme b + 2 H(+) = protoporphyrin IX + Fe(2+)</text>
        <dbReference type="Rhea" id="RHEA:22584"/>
        <dbReference type="ChEBI" id="CHEBI:15378"/>
        <dbReference type="ChEBI" id="CHEBI:29033"/>
        <dbReference type="ChEBI" id="CHEBI:57306"/>
        <dbReference type="ChEBI" id="CHEBI:60344"/>
        <dbReference type="EC" id="4.98.1.1"/>
    </reaction>
</comment>
<dbReference type="FunFam" id="3.40.50.1400:FF:000006">
    <property type="entry name" value="Ferrochelatase"/>
    <property type="match status" value="1"/>
</dbReference>
<dbReference type="HAMAP" id="MF_00323">
    <property type="entry name" value="Ferrochelatase"/>
    <property type="match status" value="1"/>
</dbReference>
<evidence type="ECO:0000313" key="11">
    <source>
        <dbReference type="Proteomes" id="UP000664859"/>
    </source>
</evidence>
<dbReference type="CDD" id="cd03411">
    <property type="entry name" value="Ferrochelatase_N"/>
    <property type="match status" value="1"/>
</dbReference>
<dbReference type="GO" id="GO:0005743">
    <property type="term" value="C:mitochondrial inner membrane"/>
    <property type="evidence" value="ECO:0007669"/>
    <property type="project" value="UniProtKB-SubCell"/>
</dbReference>
<dbReference type="InterPro" id="IPR001015">
    <property type="entry name" value="Ferrochelatase"/>
</dbReference>
<dbReference type="SUPFAM" id="SSF53800">
    <property type="entry name" value="Chelatase"/>
    <property type="match status" value="1"/>
</dbReference>
<dbReference type="PANTHER" id="PTHR11108:SF1">
    <property type="entry name" value="FERROCHELATASE, MITOCHONDRIAL"/>
    <property type="match status" value="1"/>
</dbReference>
<feature type="non-terminal residue" evidence="10">
    <location>
        <position position="1"/>
    </location>
</feature>
<dbReference type="EC" id="4.98.1.1" evidence="9"/>
<sequence length="338" mass="36780">RAGVLLCNLGGPEVNEDVEGFLFNLFSDKDIIRLPKLLSFLQRPIAKVLSQRRAPQSRAAYQSIGGGSPIVRWTNAQASALEVSLAQRGLPGTRCYVAMRYWHPYTAQALEEIAADGINTLVVLPLYPQFSISTSGSSLRVLREELERAPHVAAGMVHTVIKSWHDRPGYIAAVARQCVDEVLKLPADALARGATTVLFSAHGVPQSYIAEGDPYQTQVNLEARALLADTPAAAGADVAFELSYQSRVGPVEWLRPYTDDKIRDVARGGAESLVVVPISFVSEHIETLEEIDVEYRKVAEAAGIRNWRRVPALGTDARFIADLSAMVVEALVSPPLSV</sequence>
<protein>
    <recommendedName>
        <fullName evidence="9">Ferrochelatase</fullName>
        <ecNumber evidence="9">4.98.1.1</ecNumber>
    </recommendedName>
</protein>
<dbReference type="InterPro" id="IPR019772">
    <property type="entry name" value="Ferrochelatase_AS"/>
</dbReference>